<keyword evidence="2" id="KW-0418">Kinase</keyword>
<dbReference type="EMBL" id="QBMN01000003">
    <property type="protein sequence ID" value="PZO45625.1"/>
    <property type="molecule type" value="Genomic_DNA"/>
</dbReference>
<evidence type="ECO:0000313" key="8">
    <source>
        <dbReference type="EMBL" id="PZO45625.1"/>
    </source>
</evidence>
<dbReference type="GO" id="GO:0006355">
    <property type="term" value="P:regulation of DNA-templated transcription"/>
    <property type="evidence" value="ECO:0007669"/>
    <property type="project" value="InterPro"/>
</dbReference>
<dbReference type="SMART" id="SM00331">
    <property type="entry name" value="PP2C_SIG"/>
    <property type="match status" value="1"/>
</dbReference>
<dbReference type="AlphaFoldDB" id="A0A2W4YGA3"/>
<evidence type="ECO:0000313" key="9">
    <source>
        <dbReference type="Proteomes" id="UP000249081"/>
    </source>
</evidence>
<dbReference type="CDD" id="cd17574">
    <property type="entry name" value="REC_OmpR"/>
    <property type="match status" value="1"/>
</dbReference>
<comment type="caution">
    <text evidence="8">The sequence shown here is derived from an EMBL/GenBank/DDBJ whole genome shotgun (WGS) entry which is preliminary data.</text>
</comment>
<dbReference type="PROSITE" id="PS50110">
    <property type="entry name" value="RESPONSE_REGULATORY"/>
    <property type="match status" value="1"/>
</dbReference>
<keyword evidence="4" id="KW-0597">Phosphoprotein</keyword>
<dbReference type="PANTHER" id="PTHR43156:SF2">
    <property type="entry name" value="STAGE II SPORULATION PROTEIN E"/>
    <property type="match status" value="1"/>
</dbReference>
<dbReference type="SMART" id="SM00091">
    <property type="entry name" value="PAS"/>
    <property type="match status" value="1"/>
</dbReference>
<dbReference type="SMART" id="SM00065">
    <property type="entry name" value="GAF"/>
    <property type="match status" value="1"/>
</dbReference>
<accession>A0A2W4YGA3</accession>
<dbReference type="InterPro" id="IPR035965">
    <property type="entry name" value="PAS-like_dom_sf"/>
</dbReference>
<dbReference type="Proteomes" id="UP000249081">
    <property type="component" value="Unassembled WGS sequence"/>
</dbReference>
<evidence type="ECO:0000256" key="1">
    <source>
        <dbReference type="ARBA" id="ARBA00022679"/>
    </source>
</evidence>
<evidence type="ECO:0000259" key="5">
    <source>
        <dbReference type="PROSITE" id="PS50110"/>
    </source>
</evidence>
<feature type="domain" description="Response regulatory" evidence="5">
    <location>
        <begin position="13"/>
        <end position="129"/>
    </location>
</feature>
<dbReference type="InterPro" id="IPR000014">
    <property type="entry name" value="PAS"/>
</dbReference>
<keyword evidence="3" id="KW-0378">Hydrolase</keyword>
<dbReference type="InterPro" id="IPR013767">
    <property type="entry name" value="PAS_fold"/>
</dbReference>
<evidence type="ECO:0000256" key="3">
    <source>
        <dbReference type="ARBA" id="ARBA00022801"/>
    </source>
</evidence>
<sequence>MTITPRSITDAPQVLVVDDDRVIRTILVKLLQKEGYRVIEAETGGTALTQYQRFTPDLVLLDAKMPGLDGFTCCKKIREMAGGEHVPILMVTGLEDDDSVVRAFHSGATDYVNKPIRPSIVVGRVRYLIRAAQDRRALAQSEERYRSLVTNLQEVIFQLDNAGNLTFLNPAWQKFTGYAIAESLGKPLVEFLHSAEHKLYWQQFRRAEESSTRCYQHRGRCMTRSGEWLWVEMQLCPNGDASGAVQGLAGRLTNISDRTRREQHRRLEYAVIRAMTNHADPHLRMRRILQIICGNLNLQLGEFWQPNGLGQLDCAETWHLNIDQLAHFASATQALQADQNDLEIDIANKVWLSGDPIWTDELEPYLHGTRQVAAQQVGFQSVLGLPLSHGSERLGVLVFFSQAARLASQDTLRGLTILANQISQYVLRQRAESELNRQNQLLQLELQGAADYVVSLLPRSNWICPGPDHQARIEVDTQFQPSNQLGGDAFDYYQLDQDHLAFYLLDVAGHGVKAALLSVSVLNILRQQSLSHADFYQPETVVTALNRIFQMNEQGEDYFTLWYGVYHSPSRRLTFTSAGHPPGVLITPDSPQAQLSYLDSDGIAVGMLPDFPFESKQCIIPPGGTLFLFSDGAYEEMVDEKQIFGFDRWANLLRQYWHSEQNDLSLLLEEVHQISACESLQDDFSVMEIRFS</sequence>
<dbReference type="SUPFAM" id="SSF52172">
    <property type="entry name" value="CheY-like"/>
    <property type="match status" value="1"/>
</dbReference>
<dbReference type="SUPFAM" id="SSF55785">
    <property type="entry name" value="PYP-like sensor domain (PAS domain)"/>
    <property type="match status" value="1"/>
</dbReference>
<dbReference type="SMART" id="SM00448">
    <property type="entry name" value="REC"/>
    <property type="match status" value="1"/>
</dbReference>
<gene>
    <name evidence="8" type="ORF">DCF17_00815</name>
</gene>
<reference evidence="9" key="1">
    <citation type="submission" date="2018-04" db="EMBL/GenBank/DDBJ databases">
        <authorList>
            <person name="Cornet L."/>
        </authorList>
    </citation>
    <scope>NUCLEOTIDE SEQUENCE [LARGE SCALE GENOMIC DNA]</scope>
</reference>
<protein>
    <submittedName>
        <fullName evidence="8">Two-component response regulator</fullName>
    </submittedName>
</protein>
<dbReference type="Gene3D" id="3.30.450.40">
    <property type="match status" value="1"/>
</dbReference>
<feature type="domain" description="PAS" evidence="6">
    <location>
        <begin position="141"/>
        <end position="211"/>
    </location>
</feature>
<dbReference type="Gene3D" id="3.40.50.2300">
    <property type="match status" value="1"/>
</dbReference>
<organism evidence="8 9">
    <name type="scientific">Shackletoniella antarctica</name>
    <dbReference type="NCBI Taxonomy" id="268115"/>
    <lineage>
        <taxon>Bacteria</taxon>
        <taxon>Bacillati</taxon>
        <taxon>Cyanobacteriota</taxon>
        <taxon>Cyanophyceae</taxon>
        <taxon>Oculatellales</taxon>
        <taxon>Oculatellaceae</taxon>
        <taxon>Shackletoniella</taxon>
    </lineage>
</organism>
<dbReference type="PROSITE" id="PS50112">
    <property type="entry name" value="PAS"/>
    <property type="match status" value="1"/>
</dbReference>
<dbReference type="Gene3D" id="3.30.450.20">
    <property type="entry name" value="PAS domain"/>
    <property type="match status" value="1"/>
</dbReference>
<proteinExistence type="predicted"/>
<dbReference type="Pfam" id="PF13185">
    <property type="entry name" value="GAF_2"/>
    <property type="match status" value="1"/>
</dbReference>
<dbReference type="InterPro" id="IPR029016">
    <property type="entry name" value="GAF-like_dom_sf"/>
</dbReference>
<evidence type="ECO:0000259" key="7">
    <source>
        <dbReference type="PROSITE" id="PS50113"/>
    </source>
</evidence>
<dbReference type="Pfam" id="PF00989">
    <property type="entry name" value="PAS"/>
    <property type="match status" value="1"/>
</dbReference>
<name>A0A2W4YGA3_9CYAN</name>
<dbReference type="InterPro" id="IPR011006">
    <property type="entry name" value="CheY-like_superfamily"/>
</dbReference>
<dbReference type="NCBIfam" id="TIGR00229">
    <property type="entry name" value="sensory_box"/>
    <property type="match status" value="1"/>
</dbReference>
<dbReference type="InterPro" id="IPR001789">
    <property type="entry name" value="Sig_transdc_resp-reg_receiver"/>
</dbReference>
<dbReference type="GO" id="GO:0000160">
    <property type="term" value="P:phosphorelay signal transduction system"/>
    <property type="evidence" value="ECO:0007669"/>
    <property type="project" value="InterPro"/>
</dbReference>
<dbReference type="InterPro" id="IPR036457">
    <property type="entry name" value="PPM-type-like_dom_sf"/>
</dbReference>
<feature type="modified residue" description="4-aspartylphosphate" evidence="4">
    <location>
        <position position="62"/>
    </location>
</feature>
<evidence type="ECO:0000256" key="4">
    <source>
        <dbReference type="PROSITE-ProRule" id="PRU00169"/>
    </source>
</evidence>
<dbReference type="PROSITE" id="PS50113">
    <property type="entry name" value="PAC"/>
    <property type="match status" value="1"/>
</dbReference>
<feature type="domain" description="PAC" evidence="7">
    <location>
        <begin position="215"/>
        <end position="267"/>
    </location>
</feature>
<dbReference type="InterPro" id="IPR000700">
    <property type="entry name" value="PAS-assoc_C"/>
</dbReference>
<dbReference type="Gene3D" id="3.60.40.10">
    <property type="entry name" value="PPM-type phosphatase domain"/>
    <property type="match status" value="1"/>
</dbReference>
<evidence type="ECO:0000256" key="2">
    <source>
        <dbReference type="ARBA" id="ARBA00022777"/>
    </source>
</evidence>
<dbReference type="InterPro" id="IPR052016">
    <property type="entry name" value="Bact_Sigma-Reg"/>
</dbReference>
<dbReference type="CDD" id="cd00130">
    <property type="entry name" value="PAS"/>
    <property type="match status" value="1"/>
</dbReference>
<dbReference type="InterPro" id="IPR003018">
    <property type="entry name" value="GAF"/>
</dbReference>
<dbReference type="PANTHER" id="PTHR43156">
    <property type="entry name" value="STAGE II SPORULATION PROTEIN E-RELATED"/>
    <property type="match status" value="1"/>
</dbReference>
<dbReference type="GO" id="GO:0016301">
    <property type="term" value="F:kinase activity"/>
    <property type="evidence" value="ECO:0007669"/>
    <property type="project" value="UniProtKB-KW"/>
</dbReference>
<dbReference type="GO" id="GO:0016791">
    <property type="term" value="F:phosphatase activity"/>
    <property type="evidence" value="ECO:0007669"/>
    <property type="project" value="TreeGrafter"/>
</dbReference>
<dbReference type="InterPro" id="IPR001932">
    <property type="entry name" value="PPM-type_phosphatase-like_dom"/>
</dbReference>
<dbReference type="Pfam" id="PF07228">
    <property type="entry name" value="SpoIIE"/>
    <property type="match status" value="1"/>
</dbReference>
<dbReference type="SUPFAM" id="SSF81606">
    <property type="entry name" value="PP2C-like"/>
    <property type="match status" value="1"/>
</dbReference>
<reference evidence="8 9" key="2">
    <citation type="submission" date="2018-06" db="EMBL/GenBank/DDBJ databases">
        <title>Metagenomic assembly of (sub)arctic Cyanobacteria and their associated microbiome from non-axenic cultures.</title>
        <authorList>
            <person name="Baurain D."/>
        </authorList>
    </citation>
    <scope>NUCLEOTIDE SEQUENCE [LARGE SCALE GENOMIC DNA]</scope>
    <source>
        <strain evidence="8">ULC041bin1</strain>
    </source>
</reference>
<evidence type="ECO:0000259" key="6">
    <source>
        <dbReference type="PROSITE" id="PS50112"/>
    </source>
</evidence>
<dbReference type="Pfam" id="PF00072">
    <property type="entry name" value="Response_reg"/>
    <property type="match status" value="1"/>
</dbReference>
<keyword evidence="1" id="KW-0808">Transferase</keyword>
<dbReference type="SUPFAM" id="SSF55781">
    <property type="entry name" value="GAF domain-like"/>
    <property type="match status" value="1"/>
</dbReference>